<sequence length="30" mass="3268">MPFAQAAADKKLLSGRTLANLIYRDYGLVA</sequence>
<dbReference type="EMBL" id="BK015008">
    <property type="protein sequence ID" value="DAD86841.1"/>
    <property type="molecule type" value="Genomic_DNA"/>
</dbReference>
<proteinExistence type="predicted"/>
<name>A0A8S5MWW9_9CAUD</name>
<evidence type="ECO:0000313" key="1">
    <source>
        <dbReference type="EMBL" id="DAD86841.1"/>
    </source>
</evidence>
<protein>
    <submittedName>
        <fullName evidence="1">Uncharacterized protein</fullName>
    </submittedName>
</protein>
<organism evidence="1">
    <name type="scientific">Siphoviridae sp. ct91l7</name>
    <dbReference type="NCBI Taxonomy" id="2826173"/>
    <lineage>
        <taxon>Viruses</taxon>
        <taxon>Duplodnaviria</taxon>
        <taxon>Heunggongvirae</taxon>
        <taxon>Uroviricota</taxon>
        <taxon>Caudoviricetes</taxon>
    </lineage>
</organism>
<reference evidence="1" key="1">
    <citation type="journal article" date="2021" name="Proc. Natl. Acad. Sci. U.S.A.">
        <title>A Catalog of Tens of Thousands of Viruses from Human Metagenomes Reveals Hidden Associations with Chronic Diseases.</title>
        <authorList>
            <person name="Tisza M.J."/>
            <person name="Buck C.B."/>
        </authorList>
    </citation>
    <scope>NUCLEOTIDE SEQUENCE</scope>
    <source>
        <strain evidence="1">Ct91l7</strain>
    </source>
</reference>
<accession>A0A8S5MWW9</accession>